<organism evidence="3 4">
    <name type="scientific">Toxocara canis</name>
    <name type="common">Canine roundworm</name>
    <dbReference type="NCBI Taxonomy" id="6265"/>
    <lineage>
        <taxon>Eukaryota</taxon>
        <taxon>Metazoa</taxon>
        <taxon>Ecdysozoa</taxon>
        <taxon>Nematoda</taxon>
        <taxon>Chromadorea</taxon>
        <taxon>Rhabditida</taxon>
        <taxon>Spirurina</taxon>
        <taxon>Ascaridomorpha</taxon>
        <taxon>Ascaridoidea</taxon>
        <taxon>Toxocaridae</taxon>
        <taxon>Toxocara</taxon>
    </lineage>
</organism>
<feature type="compositionally biased region" description="Low complexity" evidence="1">
    <location>
        <begin position="95"/>
        <end position="104"/>
    </location>
</feature>
<dbReference type="SUPFAM" id="SSF82895">
    <property type="entry name" value="TSP-1 type 1 repeat"/>
    <property type="match status" value="1"/>
</dbReference>
<dbReference type="OMA" id="SEFVNSH"/>
<gene>
    <name evidence="3" type="ORF">Tcan_00110</name>
</gene>
<accession>A0A0B2VBN3</accession>
<protein>
    <submittedName>
        <fullName evidence="3">Uncharacterized protein</fullName>
    </submittedName>
</protein>
<dbReference type="SMART" id="SM00209">
    <property type="entry name" value="TSP1"/>
    <property type="match status" value="1"/>
</dbReference>
<feature type="non-terminal residue" evidence="3">
    <location>
        <position position="121"/>
    </location>
</feature>
<sequence length="121" mass="12895">MNIFTSILLISLCSIDVLSASIVPDIGGSSGCLTCGTPAPCLTCVPQDQWGPWGPWSDCTLQYGTYSQTRNRTCLSGPNKCTGGNGGGEEAIRCTPTTTTTTTTTPPPPQWSEWESWSECR</sequence>
<feature type="chain" id="PRO_5002077086" evidence="2">
    <location>
        <begin position="21"/>
        <end position="121"/>
    </location>
</feature>
<dbReference type="Proteomes" id="UP000031036">
    <property type="component" value="Unassembled WGS sequence"/>
</dbReference>
<dbReference type="InterPro" id="IPR000884">
    <property type="entry name" value="TSP1_rpt"/>
</dbReference>
<comment type="caution">
    <text evidence="3">The sequence shown here is derived from an EMBL/GenBank/DDBJ whole genome shotgun (WGS) entry which is preliminary data.</text>
</comment>
<feature type="signal peptide" evidence="2">
    <location>
        <begin position="1"/>
        <end position="20"/>
    </location>
</feature>
<dbReference type="AlphaFoldDB" id="A0A0B2VBN3"/>
<dbReference type="EMBL" id="JPKZ01002100">
    <property type="protein sequence ID" value="KHN78400.1"/>
    <property type="molecule type" value="Genomic_DNA"/>
</dbReference>
<dbReference type="Gene3D" id="2.20.100.10">
    <property type="entry name" value="Thrombospondin type-1 (TSP1) repeat"/>
    <property type="match status" value="1"/>
</dbReference>
<feature type="region of interest" description="Disordered" evidence="1">
    <location>
        <begin position="92"/>
        <end position="121"/>
    </location>
</feature>
<dbReference type="OrthoDB" id="446173at2759"/>
<evidence type="ECO:0000256" key="1">
    <source>
        <dbReference type="SAM" id="MobiDB-lite"/>
    </source>
</evidence>
<dbReference type="InterPro" id="IPR036383">
    <property type="entry name" value="TSP1_rpt_sf"/>
</dbReference>
<keyword evidence="2" id="KW-0732">Signal</keyword>
<name>A0A0B2VBN3_TOXCA</name>
<evidence type="ECO:0000313" key="4">
    <source>
        <dbReference type="Proteomes" id="UP000031036"/>
    </source>
</evidence>
<evidence type="ECO:0000256" key="2">
    <source>
        <dbReference type="SAM" id="SignalP"/>
    </source>
</evidence>
<evidence type="ECO:0000313" key="3">
    <source>
        <dbReference type="EMBL" id="KHN78400.1"/>
    </source>
</evidence>
<reference evidence="3 4" key="1">
    <citation type="submission" date="2014-11" db="EMBL/GenBank/DDBJ databases">
        <title>Genetic blueprint of the zoonotic pathogen Toxocara canis.</title>
        <authorList>
            <person name="Zhu X.-Q."/>
            <person name="Korhonen P.K."/>
            <person name="Cai H."/>
            <person name="Young N.D."/>
            <person name="Nejsum P."/>
            <person name="von Samson-Himmelstjerna G."/>
            <person name="Boag P.R."/>
            <person name="Tan P."/>
            <person name="Li Q."/>
            <person name="Min J."/>
            <person name="Yang Y."/>
            <person name="Wang X."/>
            <person name="Fang X."/>
            <person name="Hall R.S."/>
            <person name="Hofmann A."/>
            <person name="Sternberg P.W."/>
            <person name="Jex A.R."/>
            <person name="Gasser R.B."/>
        </authorList>
    </citation>
    <scope>NUCLEOTIDE SEQUENCE [LARGE SCALE GENOMIC DNA]</scope>
    <source>
        <strain evidence="3">PN_DK_2014</strain>
    </source>
</reference>
<dbReference type="PROSITE" id="PS50092">
    <property type="entry name" value="TSP1"/>
    <property type="match status" value="1"/>
</dbReference>
<proteinExistence type="predicted"/>
<keyword evidence="4" id="KW-1185">Reference proteome</keyword>